<dbReference type="Gene3D" id="2.60.40.2000">
    <property type="match status" value="1"/>
</dbReference>
<comment type="caution">
    <text evidence="1">The sequence shown here is derived from an EMBL/GenBank/DDBJ whole genome shotgun (WGS) entry which is preliminary data.</text>
</comment>
<evidence type="ECO:0000313" key="2">
    <source>
        <dbReference type="Proteomes" id="UP000768567"/>
    </source>
</evidence>
<dbReference type="InterPro" id="IPR038705">
    <property type="entry name" value="YabP_sf"/>
</dbReference>
<keyword evidence="2" id="KW-1185">Reference proteome</keyword>
<organism evidence="1 2">
    <name type="scientific">Gemmiger gallinarum</name>
    <dbReference type="NCBI Taxonomy" id="2779354"/>
    <lineage>
        <taxon>Bacteria</taxon>
        <taxon>Bacillati</taxon>
        <taxon>Bacillota</taxon>
        <taxon>Clostridia</taxon>
        <taxon>Eubacteriales</taxon>
        <taxon>Gemmiger</taxon>
    </lineage>
</organism>
<protein>
    <submittedName>
        <fullName evidence="1">Sporulation protein YabP</fullName>
    </submittedName>
</protein>
<sequence>MPNRQNELPGPELPAQAHTLMLENRQTLVATGVTRVISCDETGAALETTQGNLTIGGQKIQVGELSVRTGEVRITGKIEFLQYAENRQTSGGFFRRLFG</sequence>
<name>A0ABR9QZQ0_9FIRM</name>
<dbReference type="EMBL" id="JADCKC010000001">
    <property type="protein sequence ID" value="MBE5036359.1"/>
    <property type="molecule type" value="Genomic_DNA"/>
</dbReference>
<dbReference type="Pfam" id="PF07873">
    <property type="entry name" value="YabP"/>
    <property type="match status" value="1"/>
</dbReference>
<dbReference type="Proteomes" id="UP000768567">
    <property type="component" value="Unassembled WGS sequence"/>
</dbReference>
<dbReference type="RefSeq" id="WP_193499701.1">
    <property type="nucleotide sequence ID" value="NZ_JADCKC010000001.1"/>
</dbReference>
<gene>
    <name evidence="1" type="ORF">INF35_00875</name>
</gene>
<accession>A0ABR9QZQ0</accession>
<evidence type="ECO:0000313" key="1">
    <source>
        <dbReference type="EMBL" id="MBE5036359.1"/>
    </source>
</evidence>
<reference evidence="1 2" key="1">
    <citation type="submission" date="2020-10" db="EMBL/GenBank/DDBJ databases">
        <title>ChiBAC.</title>
        <authorList>
            <person name="Zenner C."/>
            <person name="Hitch T.C.A."/>
            <person name="Clavel T."/>
        </authorList>
    </citation>
    <scope>NUCLEOTIDE SEQUENCE [LARGE SCALE GENOMIC DNA]</scope>
    <source>
        <strain evidence="1 2">DSM 109015</strain>
    </source>
</reference>
<proteinExistence type="predicted"/>
<dbReference type="InterPro" id="IPR022476">
    <property type="entry name" value="Spore_YabP/YqfC"/>
</dbReference>